<dbReference type="SUPFAM" id="SSF49842">
    <property type="entry name" value="TNF-like"/>
    <property type="match status" value="1"/>
</dbReference>
<name>A0A183SR95_SCHSO</name>
<evidence type="ECO:0000256" key="3">
    <source>
        <dbReference type="SAM" id="MobiDB-lite"/>
    </source>
</evidence>
<reference evidence="8" key="1">
    <citation type="submission" date="2016-06" db="UniProtKB">
        <authorList>
            <consortium name="WormBaseParasite"/>
        </authorList>
    </citation>
    <scope>IDENTIFICATION</scope>
</reference>
<dbReference type="PRINTS" id="PR00007">
    <property type="entry name" value="COMPLEMNTC1Q"/>
</dbReference>
<evidence type="ECO:0000256" key="2">
    <source>
        <dbReference type="ARBA" id="ARBA00022525"/>
    </source>
</evidence>
<feature type="region of interest" description="Disordered" evidence="3">
    <location>
        <begin position="57"/>
        <end position="88"/>
    </location>
</feature>
<dbReference type="AlphaFoldDB" id="A0A183SR95"/>
<protein>
    <submittedName>
        <fullName evidence="8">Complement C1q tumor necrosis factor-related protein 3</fullName>
    </submittedName>
</protein>
<keyword evidence="4" id="KW-0732">Signal</keyword>
<dbReference type="GO" id="GO:0005576">
    <property type="term" value="C:extracellular region"/>
    <property type="evidence" value="ECO:0007669"/>
    <property type="project" value="UniProtKB-SubCell"/>
</dbReference>
<feature type="chain" id="PRO_5043141261" evidence="4">
    <location>
        <begin position="21"/>
        <end position="231"/>
    </location>
</feature>
<evidence type="ECO:0000313" key="7">
    <source>
        <dbReference type="Proteomes" id="UP000275846"/>
    </source>
</evidence>
<sequence length="231" mass="25459">MTVLLVDLVVLAVLLPCCLTTDLVFHADKPSEPSCYFQLECSGSKNRGVEKIRVPIRSAVGPQGPKGDRGPRGIQGPMGPPGPPGPIPKASRMWLPRPADLQIAFYIGLSENIEELPKGQNCPLIFDKVMLNMGNFYNATDGVFTAPVDGVYTFMLVVSAHSYKKASAWLMHNGQKVLFAWCESKPWASTTNQAILFVKKGDKLWLQCSEEAFHLYGYMYSSLSGFLLFPL</sequence>
<evidence type="ECO:0000313" key="8">
    <source>
        <dbReference type="WBParaSite" id="SSLN_0000695601-mRNA-1"/>
    </source>
</evidence>
<keyword evidence="7" id="KW-1185">Reference proteome</keyword>
<organism evidence="8">
    <name type="scientific">Schistocephalus solidus</name>
    <name type="common">Tapeworm</name>
    <dbReference type="NCBI Taxonomy" id="70667"/>
    <lineage>
        <taxon>Eukaryota</taxon>
        <taxon>Metazoa</taxon>
        <taxon>Spiralia</taxon>
        <taxon>Lophotrochozoa</taxon>
        <taxon>Platyhelminthes</taxon>
        <taxon>Cestoda</taxon>
        <taxon>Eucestoda</taxon>
        <taxon>Diphyllobothriidea</taxon>
        <taxon>Diphyllobothriidae</taxon>
        <taxon>Schistocephalus</taxon>
    </lineage>
</organism>
<dbReference type="Gene3D" id="2.60.120.40">
    <property type="match status" value="1"/>
</dbReference>
<feature type="domain" description="C1q" evidence="5">
    <location>
        <begin position="98"/>
        <end position="231"/>
    </location>
</feature>
<feature type="signal peptide" evidence="4">
    <location>
        <begin position="1"/>
        <end position="20"/>
    </location>
</feature>
<reference evidence="6 7" key="2">
    <citation type="submission" date="2018-11" db="EMBL/GenBank/DDBJ databases">
        <authorList>
            <consortium name="Pathogen Informatics"/>
        </authorList>
    </citation>
    <scope>NUCLEOTIDE SEQUENCE [LARGE SCALE GENOMIC DNA]</scope>
    <source>
        <strain evidence="6 7">NST_G2</strain>
    </source>
</reference>
<proteinExistence type="predicted"/>
<dbReference type="SMART" id="SM00110">
    <property type="entry name" value="C1Q"/>
    <property type="match status" value="1"/>
</dbReference>
<dbReference type="OrthoDB" id="6154955at2759"/>
<dbReference type="Gene3D" id="1.20.5.320">
    <property type="entry name" value="6-Phosphogluconate Dehydrogenase, domain 3"/>
    <property type="match status" value="1"/>
</dbReference>
<evidence type="ECO:0000313" key="6">
    <source>
        <dbReference type="EMBL" id="VDL93128.1"/>
    </source>
</evidence>
<dbReference type="STRING" id="70667.A0A183SR95"/>
<dbReference type="Proteomes" id="UP000275846">
    <property type="component" value="Unassembled WGS sequence"/>
</dbReference>
<dbReference type="EMBL" id="UYSU01033832">
    <property type="protein sequence ID" value="VDL93128.1"/>
    <property type="molecule type" value="Genomic_DNA"/>
</dbReference>
<feature type="compositionally biased region" description="Pro residues" evidence="3">
    <location>
        <begin position="78"/>
        <end position="87"/>
    </location>
</feature>
<evidence type="ECO:0000259" key="5">
    <source>
        <dbReference type="PROSITE" id="PS50871"/>
    </source>
</evidence>
<keyword evidence="2" id="KW-0964">Secreted</keyword>
<dbReference type="InterPro" id="IPR008983">
    <property type="entry name" value="Tumour_necrosis_fac-like_dom"/>
</dbReference>
<gene>
    <name evidence="6" type="ORF">SSLN_LOCUS6743</name>
</gene>
<dbReference type="PROSITE" id="PS50871">
    <property type="entry name" value="C1Q"/>
    <property type="match status" value="1"/>
</dbReference>
<dbReference type="WBParaSite" id="SSLN_0000695601-mRNA-1">
    <property type="protein sequence ID" value="SSLN_0000695601-mRNA-1"/>
    <property type="gene ID" value="SSLN_0000695601"/>
</dbReference>
<dbReference type="InterPro" id="IPR001073">
    <property type="entry name" value="C1q_dom"/>
</dbReference>
<evidence type="ECO:0000256" key="1">
    <source>
        <dbReference type="ARBA" id="ARBA00004613"/>
    </source>
</evidence>
<dbReference type="Pfam" id="PF00386">
    <property type="entry name" value="C1q"/>
    <property type="match status" value="1"/>
</dbReference>
<evidence type="ECO:0000256" key="4">
    <source>
        <dbReference type="SAM" id="SignalP"/>
    </source>
</evidence>
<comment type="subcellular location">
    <subcellularLocation>
        <location evidence="1">Secreted</location>
    </subcellularLocation>
</comment>
<dbReference type="InterPro" id="IPR050392">
    <property type="entry name" value="Collagen/C1q_domain"/>
</dbReference>
<accession>A0A183SR95</accession>
<dbReference type="PANTHER" id="PTHR15427:SF50">
    <property type="entry name" value="COMPLEMENT C1Q TUMOR NECROSIS FACTOR-RELATED PROTEIN 2-LIKE"/>
    <property type="match status" value="1"/>
</dbReference>
<dbReference type="PANTHER" id="PTHR15427">
    <property type="entry name" value="EMILIN ELASTIN MICROFIBRIL INTERFACE-LOCATED PROTEIN ELASTIN MICROFIBRIL INTERFACER"/>
    <property type="match status" value="1"/>
</dbReference>